<accession>A0A6J6MWE3</accession>
<sequence>MRKLRYMEFAERSSKQHGEIITTVPGEWVRPFVHQRYDDLSVIGAAD</sequence>
<dbReference type="EMBL" id="CAEZXM010000002">
    <property type="protein sequence ID" value="CAB4678152.1"/>
    <property type="molecule type" value="Genomic_DNA"/>
</dbReference>
<proteinExistence type="predicted"/>
<name>A0A6J6MWE3_9ZZZZ</name>
<reference evidence="1" key="1">
    <citation type="submission" date="2020-05" db="EMBL/GenBank/DDBJ databases">
        <authorList>
            <person name="Chiriac C."/>
            <person name="Salcher M."/>
            <person name="Ghai R."/>
            <person name="Kavagutti S V."/>
        </authorList>
    </citation>
    <scope>NUCLEOTIDE SEQUENCE</scope>
</reference>
<dbReference type="AlphaFoldDB" id="A0A6J6MWE3"/>
<protein>
    <submittedName>
        <fullName evidence="1">Unannotated protein</fullName>
    </submittedName>
</protein>
<gene>
    <name evidence="1" type="ORF">UFOPK2366_00017</name>
</gene>
<organism evidence="1">
    <name type="scientific">freshwater metagenome</name>
    <dbReference type="NCBI Taxonomy" id="449393"/>
    <lineage>
        <taxon>unclassified sequences</taxon>
        <taxon>metagenomes</taxon>
        <taxon>ecological metagenomes</taxon>
    </lineage>
</organism>
<evidence type="ECO:0000313" key="1">
    <source>
        <dbReference type="EMBL" id="CAB4678152.1"/>
    </source>
</evidence>